<dbReference type="AlphaFoldDB" id="A0A2I1M453"/>
<sequence length="317" mass="33933">MAKNSDKRAISRKARMEARAAAEREAQLAAERERKIQTTIGAAVVAVIVVIAAVIVFFVGRNIYNSTRSPEEVAVQAYAAVEKVKDKPKNAAKNGGFVISKNGVNKPIANVPTIDDYMDYICPACGTMHRSAGETLASLVAAGQINLNIHPAAFLNASSTDRYSTRAAAFVTYVADNEPDKVLALSEAMFAQNFQPQEASGYKSVSNDALVKLAKSVGVSDSVATAAAKGKYEKWVDAVSQWYPVDSKLWHKSGTYKGQMTTPTILINNNYWDYTTAPSSYAGNYAKMILHSIGLEEASVGKAGDLPSIGTGKPVAL</sequence>
<dbReference type="InterPro" id="IPR036249">
    <property type="entry name" value="Thioredoxin-like_sf"/>
</dbReference>
<evidence type="ECO:0000313" key="4">
    <source>
        <dbReference type="Proteomes" id="UP000242263"/>
    </source>
</evidence>
<name>A0A2I1M453_9BIFI</name>
<keyword evidence="1" id="KW-0812">Transmembrane</keyword>
<feature type="transmembrane region" description="Helical" evidence="1">
    <location>
        <begin position="40"/>
        <end position="60"/>
    </location>
</feature>
<accession>A0A2I1M453</accession>
<dbReference type="Proteomes" id="UP000242263">
    <property type="component" value="Unassembled WGS sequence"/>
</dbReference>
<evidence type="ECO:0000256" key="1">
    <source>
        <dbReference type="SAM" id="Phobius"/>
    </source>
</evidence>
<feature type="domain" description="Thioredoxin-like fold" evidence="2">
    <location>
        <begin position="113"/>
        <end position="270"/>
    </location>
</feature>
<organism evidence="3 4">
    <name type="scientific">Alloscardovia omnicolens</name>
    <dbReference type="NCBI Taxonomy" id="419015"/>
    <lineage>
        <taxon>Bacteria</taxon>
        <taxon>Bacillati</taxon>
        <taxon>Actinomycetota</taxon>
        <taxon>Actinomycetes</taxon>
        <taxon>Bifidobacteriales</taxon>
        <taxon>Bifidobacteriaceae</taxon>
        <taxon>Alloscardovia</taxon>
    </lineage>
</organism>
<dbReference type="Gene3D" id="3.40.30.10">
    <property type="entry name" value="Glutaredoxin"/>
    <property type="match status" value="1"/>
</dbReference>
<reference evidence="3 4" key="1">
    <citation type="submission" date="2017-12" db="EMBL/GenBank/DDBJ databases">
        <title>Phylogenetic diversity of female urinary microbiome.</title>
        <authorList>
            <person name="Thomas-White K."/>
            <person name="Wolfe A.J."/>
        </authorList>
    </citation>
    <scope>NUCLEOTIDE SEQUENCE [LARGE SCALE GENOMIC DNA]</scope>
    <source>
        <strain evidence="3 4">UMB0064</strain>
    </source>
</reference>
<dbReference type="CDD" id="cd02972">
    <property type="entry name" value="DsbA_family"/>
    <property type="match status" value="1"/>
</dbReference>
<evidence type="ECO:0000259" key="2">
    <source>
        <dbReference type="Pfam" id="PF13462"/>
    </source>
</evidence>
<dbReference type="InterPro" id="IPR012336">
    <property type="entry name" value="Thioredoxin-like_fold"/>
</dbReference>
<keyword evidence="1" id="KW-0472">Membrane</keyword>
<gene>
    <name evidence="3" type="ORF">CYJ32_05150</name>
</gene>
<protein>
    <recommendedName>
        <fullName evidence="2">Thioredoxin-like fold domain-containing protein</fullName>
    </recommendedName>
</protein>
<keyword evidence="1" id="KW-1133">Transmembrane helix</keyword>
<comment type="caution">
    <text evidence="3">The sequence shown here is derived from an EMBL/GenBank/DDBJ whole genome shotgun (WGS) entry which is preliminary data.</text>
</comment>
<dbReference type="Pfam" id="PF13462">
    <property type="entry name" value="Thioredoxin_4"/>
    <property type="match status" value="1"/>
</dbReference>
<evidence type="ECO:0000313" key="3">
    <source>
        <dbReference type="EMBL" id="PKZ14897.1"/>
    </source>
</evidence>
<dbReference type="RefSeq" id="WP_101541419.1">
    <property type="nucleotide sequence ID" value="NZ_PKGU01000003.1"/>
</dbReference>
<proteinExistence type="predicted"/>
<dbReference type="EMBL" id="PKGU01000003">
    <property type="protein sequence ID" value="PKZ14897.1"/>
    <property type="molecule type" value="Genomic_DNA"/>
</dbReference>
<dbReference type="SUPFAM" id="SSF52833">
    <property type="entry name" value="Thioredoxin-like"/>
    <property type="match status" value="1"/>
</dbReference>